<dbReference type="GeneID" id="103519451"/>
<feature type="compositionally biased region" description="Polar residues" evidence="1">
    <location>
        <begin position="550"/>
        <end position="561"/>
    </location>
</feature>
<feature type="compositionally biased region" description="Polar residues" evidence="1">
    <location>
        <begin position="676"/>
        <end position="697"/>
    </location>
</feature>
<evidence type="ECO:0000256" key="1">
    <source>
        <dbReference type="SAM" id="MobiDB-lite"/>
    </source>
</evidence>
<dbReference type="KEGG" id="dci:103519451"/>
<feature type="region of interest" description="Disordered" evidence="1">
    <location>
        <begin position="343"/>
        <end position="370"/>
    </location>
</feature>
<accession>A0A3Q0JJ07</accession>
<proteinExistence type="predicted"/>
<sequence>NGKHKILPFVNCYVCGKQMHTDSFQHHIRSRKHQKLLHEAQDLAKFWIKVIGNSSVFFKEDIIRSIFEKHGKILRIAFQNNAFFIRFLKVKSVVHALDRQHYKNDFNLNLHSVFKSHYKNDFNLNIRVMPLYIQPQHPMEVDVFQVEPENNESDDFRRILSTTIESIQHRTISQLVTFDSIANEIVLSVLSRADNESGSGQVYAELQRMFSAWCASVLRDHGISVKVHVYVFGSIEIGLSLSRYSDIDVYVDVDTMPCGTSSDSVQNPSSRSTIVQNPFSGSVNVQNPSNSPPVQNPTSLNVQNTSTSCNNVQNTTSESTNESSDSNSNPLLAMFSNIALSCPGSQAPSSDKPSNDPPTSRLSNGPITSPSGMQSFAAMFPAGSVAPMAAFPVNRLPFPGTVTPVFRGPAGVFPGMVAFPEHRMPFVSTPAGMFPGTATIPGTTSAPLFPVASSNVFPGSPVSSSPQSSTSSSSSVMETLKLLAYHSPQSRIQTDLRSKDVTDIENQLLGTVQQSENNQTNRLHHSHSISNSIESNESRNQAKLPASHSCDLSSSSNQAINSGNVSTRSVSSSGNTSLPDIEAQLQRLKLMMGRSGRQQSGNIVPLPRPNPGDTSRVNFIDVSDLENTLRLSRDVSENGTSSSDPDSSTKKSWDSRSTSSASGHSKHSATQRGVHASNTSSQPGHSLSSAGSNSRISTGKPKDRPSHVKHKPNRTQDTSDSHRNSSHDITNRDNPRIRNDPRDRGDSRNGNDPRNRGDSRNGNDPRNRGDSRNGNDPRNRDDSRTSSNNPRTKDNPRIRDDPRTSSETPRHNSASLKSSSGKPSNSKPVTLPVKQEQDIHRNDNSVHKKRSESHQGTLNGEQNSATKQLPLAAKQIPPTSKQIPPSKQLPPFTKQRSPVNRNVSTTKHPPVSNQPSSSSVPAHVSTSPPMLNGPSPSHPHPKDQTYRIQTRTVDNKRSVIIVIYPPAGTHLRDRAFFDIVNSVLTDYLTKVCRVEIHCKRYVNAWEFLLQGTHKLDVCQKRNKLLKEVGFSPPRSLNHSKFQVEILKTNFLLMNARESLSENQFVVSLSCLGATGSGETQVILKNENGKQETSQYLSFLAFLQNAFDVIYKEMMQRCHQINR</sequence>
<feature type="region of interest" description="Disordered" evidence="1">
    <location>
        <begin position="593"/>
        <end position="617"/>
    </location>
</feature>
<reference evidence="3" key="1">
    <citation type="submission" date="2025-08" db="UniProtKB">
        <authorList>
            <consortium name="RefSeq"/>
        </authorList>
    </citation>
    <scope>IDENTIFICATION</scope>
</reference>
<evidence type="ECO:0000313" key="2">
    <source>
        <dbReference type="Proteomes" id="UP000079169"/>
    </source>
</evidence>
<feature type="region of interest" description="Disordered" evidence="1">
    <location>
        <begin position="630"/>
        <end position="863"/>
    </location>
</feature>
<organism evidence="2 3">
    <name type="scientific">Diaphorina citri</name>
    <name type="common">Asian citrus psyllid</name>
    <dbReference type="NCBI Taxonomy" id="121845"/>
    <lineage>
        <taxon>Eukaryota</taxon>
        <taxon>Metazoa</taxon>
        <taxon>Ecdysozoa</taxon>
        <taxon>Arthropoda</taxon>
        <taxon>Hexapoda</taxon>
        <taxon>Insecta</taxon>
        <taxon>Pterygota</taxon>
        <taxon>Neoptera</taxon>
        <taxon>Paraneoptera</taxon>
        <taxon>Hemiptera</taxon>
        <taxon>Sternorrhyncha</taxon>
        <taxon>Psylloidea</taxon>
        <taxon>Psyllidae</taxon>
        <taxon>Diaphorininae</taxon>
        <taxon>Diaphorina</taxon>
    </lineage>
</organism>
<feature type="compositionally biased region" description="Basic and acidic residues" evidence="1">
    <location>
        <begin position="717"/>
        <end position="784"/>
    </location>
</feature>
<feature type="compositionally biased region" description="Polar residues" evidence="1">
    <location>
        <begin position="854"/>
        <end position="863"/>
    </location>
</feature>
<feature type="compositionally biased region" description="Basic and acidic residues" evidence="1">
    <location>
        <begin position="791"/>
        <end position="810"/>
    </location>
</feature>
<feature type="region of interest" description="Disordered" evidence="1">
    <location>
        <begin position="514"/>
        <end position="578"/>
    </location>
</feature>
<dbReference type="PaxDb" id="121845-A0A3Q0JJ07"/>
<feature type="compositionally biased region" description="Low complexity" evidence="1">
    <location>
        <begin position="813"/>
        <end position="827"/>
    </location>
</feature>
<keyword evidence="2" id="KW-1185">Reference proteome</keyword>
<feature type="compositionally biased region" description="Polar residues" evidence="1">
    <location>
        <begin position="894"/>
        <end position="907"/>
    </location>
</feature>
<dbReference type="Proteomes" id="UP000079169">
    <property type="component" value="Unplaced"/>
</dbReference>
<feature type="compositionally biased region" description="Low complexity" evidence="1">
    <location>
        <begin position="562"/>
        <end position="577"/>
    </location>
</feature>
<protein>
    <submittedName>
        <fullName evidence="3">Serine/arginine repetitive matrix protein 2-like</fullName>
    </submittedName>
</protein>
<feature type="compositionally biased region" description="Polar residues" evidence="1">
    <location>
        <begin position="298"/>
        <end position="309"/>
    </location>
</feature>
<feature type="region of interest" description="Disordered" evidence="1">
    <location>
        <begin position="877"/>
        <end position="944"/>
    </location>
</feature>
<feature type="compositionally biased region" description="Low complexity" evidence="1">
    <location>
        <begin position="310"/>
        <end position="329"/>
    </location>
</feature>
<feature type="compositionally biased region" description="Polar residues" evidence="1">
    <location>
        <begin position="260"/>
        <end position="281"/>
    </location>
</feature>
<dbReference type="RefSeq" id="XP_026686750.1">
    <property type="nucleotide sequence ID" value="XM_026830949.1"/>
</dbReference>
<feature type="compositionally biased region" description="Basic and acidic residues" evidence="1">
    <location>
        <begin position="835"/>
        <end position="846"/>
    </location>
</feature>
<gene>
    <name evidence="3" type="primary">LOC103519451</name>
</gene>
<feature type="compositionally biased region" description="Low complexity" evidence="1">
    <location>
        <begin position="909"/>
        <end position="929"/>
    </location>
</feature>
<name>A0A3Q0JJ07_DIACI</name>
<dbReference type="AlphaFoldDB" id="A0A3Q0JJ07"/>
<feature type="non-terminal residue" evidence="3">
    <location>
        <position position="1"/>
    </location>
</feature>
<evidence type="ECO:0000313" key="3">
    <source>
        <dbReference type="RefSeq" id="XP_026686750.1"/>
    </source>
</evidence>
<feature type="region of interest" description="Disordered" evidence="1">
    <location>
        <begin position="260"/>
        <end position="330"/>
    </location>
</feature>